<dbReference type="EMBL" id="NJHN03000012">
    <property type="protein sequence ID" value="KAH9426200.1"/>
    <property type="molecule type" value="Genomic_DNA"/>
</dbReference>
<keyword evidence="14" id="KW-1185">Reference proteome</keyword>
<feature type="transmembrane region" description="Helical" evidence="10">
    <location>
        <begin position="1303"/>
        <end position="1320"/>
    </location>
</feature>
<name>A0ABQ8JUA3_DERPT</name>
<evidence type="ECO:0000256" key="8">
    <source>
        <dbReference type="PROSITE-ProRule" id="PRU00176"/>
    </source>
</evidence>
<feature type="transmembrane region" description="Helical" evidence="10">
    <location>
        <begin position="1357"/>
        <end position="1377"/>
    </location>
</feature>
<feature type="transmembrane region" description="Helical" evidence="10">
    <location>
        <begin position="630"/>
        <end position="658"/>
    </location>
</feature>
<dbReference type="Gene3D" id="3.30.70.330">
    <property type="match status" value="1"/>
</dbReference>
<evidence type="ECO:0000259" key="12">
    <source>
        <dbReference type="PROSITE" id="PS50893"/>
    </source>
</evidence>
<organism evidence="13 14">
    <name type="scientific">Dermatophagoides pteronyssinus</name>
    <name type="common">European house dust mite</name>
    <dbReference type="NCBI Taxonomy" id="6956"/>
    <lineage>
        <taxon>Eukaryota</taxon>
        <taxon>Metazoa</taxon>
        <taxon>Ecdysozoa</taxon>
        <taxon>Arthropoda</taxon>
        <taxon>Chelicerata</taxon>
        <taxon>Arachnida</taxon>
        <taxon>Acari</taxon>
        <taxon>Acariformes</taxon>
        <taxon>Sarcoptiformes</taxon>
        <taxon>Astigmata</taxon>
        <taxon>Psoroptidia</taxon>
        <taxon>Analgoidea</taxon>
        <taxon>Pyroglyphidae</taxon>
        <taxon>Dermatophagoidinae</taxon>
        <taxon>Dermatophagoides</taxon>
    </lineage>
</organism>
<dbReference type="SUPFAM" id="SSF54928">
    <property type="entry name" value="RNA-binding domain, RBD"/>
    <property type="match status" value="1"/>
</dbReference>
<feature type="transmembrane region" description="Helical" evidence="10">
    <location>
        <begin position="312"/>
        <end position="330"/>
    </location>
</feature>
<dbReference type="InterPro" id="IPR027417">
    <property type="entry name" value="P-loop_NTPase"/>
</dbReference>
<evidence type="ECO:0000256" key="10">
    <source>
        <dbReference type="SAM" id="Phobius"/>
    </source>
</evidence>
<feature type="transmembrane region" description="Helical" evidence="10">
    <location>
        <begin position="588"/>
        <end position="610"/>
    </location>
</feature>
<dbReference type="InterPro" id="IPR000504">
    <property type="entry name" value="RRM_dom"/>
</dbReference>
<evidence type="ECO:0000313" key="13">
    <source>
        <dbReference type="EMBL" id="KAH9426200.1"/>
    </source>
</evidence>
<sequence length="1501" mass="173625">MMARRESVPLDCKVYVGELGNSGNRHELEDAFGYYGPLREVWVARNPPGFAFVMFQDARDARDAVRALDGKLICGRRVRVELSTGKSRHEKRGFRIRDGPGGPRGGYGGPGGPRDGSPRRPRGDPYGRGMPDRGPPGPNGPAGGRYDDRYAHRGRGYSRSRSRSPSPIVRGRPRTPPSRSRSRSPIPKSPLSDRYEMIELTEIDEMSSINQTVEYDDEKVSIAWRNLRYEAYPFGIRRIGKGKTILRRLNGHLLFNTLNGFLGPSGAGKTTLLNCLNGTLRSGLSNDSELYLNRYYSNIGYKPIIRFIEQHVHETIIGIMTVGEILYYAFRFKNSISMRQKQYSINEHIDKIFSELLLDKAILKRRFDQCSGDSHAALLMVRCLRNLIDNLSKEYRFTILASIHAPNSDIINLFDKIYILARNGFCIYSGSPKLLRNNMIDEHLEFDDNNFRTPIEEFMRIACKDIDDNNVRKLATKCFTTENEILRPLIDRMQFLDNGLSIRYKSFNFQDFLFQLIRMFQLIFIKQIKNRIFTIMVFIILFYFHASLLDPRMVEPDTCTLFDDPNQNLLNLTCQDRVHSRFMVDMYFHYQGFAIAFFGFLLTGLSSIVYSELIKIIDNEHRNGWCSINVFYWSITLIRLLELIILTLLTTSLVYFLVNHNYVDNGHFNWNRFGHFAFFFFLFAFHIQSIGHFISCVISQPIPAPITASSVLYFIINGYDGYLFPDKYFYLSFNRLLSKLLAGNVITHGLLYSFYYLDRCDPNTQISTVFLDNDIDPERIFINIIPFLIISILLRLWTSICFIVKFKSITLFDHLFKRSDEYQSKLIDFETDTNTDTDTDTKQSCPLDMNNNTHQRIKTEKEIEFQKFCQDKIIIGWRSLSLFAKDSLYKMQSTKNIQPDSSELILRNLNGQFRFGTINALMGTSGAGKTSLLRVLNGQNKTRLSLESQFYLSKYTPIRTSFITQEISGHLMPGLTAKQSLIFASRLKNLNDSNVDHEKIATTLLNELNILYTADTLVTKCSGGERKRLALALELTSIRMPNFICIDEPTSGLDSNSAEILISCLRSMSHRHKITLVIAIHQPNTDILKMFDHVYLLARGELIRYSCRNHHDEQIKRLVQATNETILNDDQEGKKLFIDCQSVSNGFPINRTRFSLNSINILFQRQYYCYGNYLWPLILFFYASSLLLSLNYRLLLNPKIAERKGCVSFDEDFLHTCNYSRGMKMDLILSYRYSYFIYSTSMFLPIGISALLYYLESKNMINEYQNGMYKSTPNPSLILIIIYILSGWYTTGVIYLVRWSTHAVIILPIIIIHHYITDIFDSVRPGIFYPLLFVYLLTAIAAQGLGYICGILFGSNLTYLCISLPSLFLISIIVILSEYAKSIPFFYPFIKFNPIRYLNEASLVLQYGFGRCGPREISLILYKLDINHDDYFYECILRTIINLIIYHSIAFSILYYQRNNFNNRERMEKLQQSHQNQRQSLNIMIPGLTCDHQFTIKQFKN</sequence>
<comment type="similarity">
    <text evidence="2">Belongs to the ABC transporter superfamily. ABCG family. Eye pigment precursor importer (TC 3.A.1.204) subfamily.</text>
</comment>
<dbReference type="PANTHER" id="PTHR48041">
    <property type="entry name" value="ABC TRANSPORTER G FAMILY MEMBER 28"/>
    <property type="match status" value="1"/>
</dbReference>
<comment type="subcellular location">
    <subcellularLocation>
        <location evidence="1">Membrane</location>
        <topology evidence="1">Multi-pass membrane protein</topology>
    </subcellularLocation>
</comment>
<dbReference type="Proteomes" id="UP000887458">
    <property type="component" value="Unassembled WGS sequence"/>
</dbReference>
<dbReference type="InterPro" id="IPR003439">
    <property type="entry name" value="ABC_transporter-like_ATP-bd"/>
</dbReference>
<dbReference type="PROSITE" id="PS00211">
    <property type="entry name" value="ABC_TRANSPORTER_1"/>
    <property type="match status" value="1"/>
</dbReference>
<feature type="compositionally biased region" description="Basic and acidic residues" evidence="9">
    <location>
        <begin position="116"/>
        <end position="125"/>
    </location>
</feature>
<proteinExistence type="inferred from homology"/>
<accession>A0ABQ8JUA3</accession>
<dbReference type="PROSITE" id="PS50893">
    <property type="entry name" value="ABC_TRANSPORTER_2"/>
    <property type="match status" value="1"/>
</dbReference>
<keyword evidence="7 10" id="KW-0472">Membrane</keyword>
<evidence type="ECO:0000256" key="4">
    <source>
        <dbReference type="ARBA" id="ARBA00022692"/>
    </source>
</evidence>
<feature type="transmembrane region" description="Helical" evidence="10">
    <location>
        <begin position="780"/>
        <end position="798"/>
    </location>
</feature>
<feature type="transmembrane region" description="Helical" evidence="10">
    <location>
        <begin position="1431"/>
        <end position="1456"/>
    </location>
</feature>
<dbReference type="SUPFAM" id="SSF52540">
    <property type="entry name" value="P-loop containing nucleoside triphosphate hydrolases"/>
    <property type="match status" value="2"/>
</dbReference>
<feature type="compositionally biased region" description="Low complexity" evidence="9">
    <location>
        <begin position="177"/>
        <end position="190"/>
    </location>
</feature>
<dbReference type="PANTHER" id="PTHR48041:SF78">
    <property type="entry name" value="ABC TRANSPORTER EXPRESSED IN TRACHEA, ISOFORM A"/>
    <property type="match status" value="1"/>
</dbReference>
<dbReference type="Gene3D" id="3.40.50.300">
    <property type="entry name" value="P-loop containing nucleotide triphosphate hydrolases"/>
    <property type="match status" value="2"/>
</dbReference>
<dbReference type="InterPro" id="IPR012677">
    <property type="entry name" value="Nucleotide-bd_a/b_plait_sf"/>
</dbReference>
<evidence type="ECO:0000256" key="2">
    <source>
        <dbReference type="ARBA" id="ARBA00005814"/>
    </source>
</evidence>
<keyword evidence="3" id="KW-0813">Transport</keyword>
<dbReference type="CDD" id="cd12373">
    <property type="entry name" value="RRM_SRSF3_like"/>
    <property type="match status" value="1"/>
</dbReference>
<evidence type="ECO:0000313" key="14">
    <source>
        <dbReference type="Proteomes" id="UP000887458"/>
    </source>
</evidence>
<feature type="transmembrane region" description="Helical" evidence="10">
    <location>
        <begin position="1233"/>
        <end position="1255"/>
    </location>
</feature>
<feature type="compositionally biased region" description="Basic residues" evidence="9">
    <location>
        <begin position="152"/>
        <end position="162"/>
    </location>
</feature>
<evidence type="ECO:0000256" key="9">
    <source>
        <dbReference type="SAM" id="MobiDB-lite"/>
    </source>
</evidence>
<feature type="transmembrane region" description="Helical" evidence="10">
    <location>
        <begin position="736"/>
        <end position="757"/>
    </location>
</feature>
<evidence type="ECO:0000256" key="5">
    <source>
        <dbReference type="ARBA" id="ARBA00022884"/>
    </source>
</evidence>
<evidence type="ECO:0000256" key="3">
    <source>
        <dbReference type="ARBA" id="ARBA00022448"/>
    </source>
</evidence>
<reference evidence="13 14" key="2">
    <citation type="journal article" date="2022" name="Mol. Biol. Evol.">
        <title>Comparative Genomics Reveals Insights into the Divergent Evolution of Astigmatic Mites and Household Pest Adaptations.</title>
        <authorList>
            <person name="Xiong Q."/>
            <person name="Wan A.T."/>
            <person name="Liu X."/>
            <person name="Fung C.S."/>
            <person name="Xiao X."/>
            <person name="Malainual N."/>
            <person name="Hou J."/>
            <person name="Wang L."/>
            <person name="Wang M."/>
            <person name="Yang K.Y."/>
            <person name="Cui Y."/>
            <person name="Leung E.L."/>
            <person name="Nong W."/>
            <person name="Shin S.K."/>
            <person name="Au S.W."/>
            <person name="Jeong K.Y."/>
            <person name="Chew F.T."/>
            <person name="Hui J.H."/>
            <person name="Leung T.F."/>
            <person name="Tungtrongchitr A."/>
            <person name="Zhong N."/>
            <person name="Liu Z."/>
            <person name="Tsui S.K."/>
        </authorList>
    </citation>
    <scope>NUCLEOTIDE SEQUENCE [LARGE SCALE GENOMIC DNA]</scope>
    <source>
        <strain evidence="13">Derp</strain>
    </source>
</reference>
<dbReference type="Pfam" id="PF00076">
    <property type="entry name" value="RRM_1"/>
    <property type="match status" value="1"/>
</dbReference>
<dbReference type="InterPro" id="IPR035979">
    <property type="entry name" value="RBD_domain_sf"/>
</dbReference>
<evidence type="ECO:0000256" key="7">
    <source>
        <dbReference type="ARBA" id="ARBA00023136"/>
    </source>
</evidence>
<feature type="transmembrane region" description="Helical" evidence="10">
    <location>
        <begin position="1173"/>
        <end position="1195"/>
    </location>
</feature>
<feature type="transmembrane region" description="Helical" evidence="10">
    <location>
        <begin position="1326"/>
        <end position="1350"/>
    </location>
</feature>
<feature type="region of interest" description="Disordered" evidence="9">
    <location>
        <begin position="84"/>
        <end position="193"/>
    </location>
</feature>
<feature type="transmembrane region" description="Helical" evidence="10">
    <location>
        <begin position="528"/>
        <end position="546"/>
    </location>
</feature>
<feature type="transmembrane region" description="Helical" evidence="10">
    <location>
        <begin position="1275"/>
        <end position="1296"/>
    </location>
</feature>
<dbReference type="SMART" id="SM00360">
    <property type="entry name" value="RRM"/>
    <property type="match status" value="1"/>
</dbReference>
<dbReference type="InterPro" id="IPR017871">
    <property type="entry name" value="ABC_transporter-like_CS"/>
</dbReference>
<evidence type="ECO:0000256" key="6">
    <source>
        <dbReference type="ARBA" id="ARBA00022989"/>
    </source>
</evidence>
<keyword evidence="6 10" id="KW-1133">Transmembrane helix</keyword>
<comment type="caution">
    <text evidence="13">The sequence shown here is derived from an EMBL/GenBank/DDBJ whole genome shotgun (WGS) entry which is preliminary data.</text>
</comment>
<evidence type="ECO:0000256" key="1">
    <source>
        <dbReference type="ARBA" id="ARBA00004141"/>
    </source>
</evidence>
<protein>
    <submittedName>
        <fullName evidence="13">ABC protein, sub ABCG</fullName>
    </submittedName>
</protein>
<keyword evidence="4 10" id="KW-0812">Transmembrane</keyword>
<evidence type="ECO:0000259" key="11">
    <source>
        <dbReference type="PROSITE" id="PS50102"/>
    </source>
</evidence>
<gene>
    <name evidence="13" type="primary">wht-4_11</name>
    <name evidence="13" type="ORF">DERP_007140</name>
</gene>
<feature type="compositionally biased region" description="Gly residues" evidence="9">
    <location>
        <begin position="99"/>
        <end position="114"/>
    </location>
</feature>
<feature type="domain" description="ABC transporter" evidence="12">
    <location>
        <begin position="889"/>
        <end position="1124"/>
    </location>
</feature>
<keyword evidence="5 8" id="KW-0694">RNA-binding</keyword>
<feature type="domain" description="RRM" evidence="11">
    <location>
        <begin position="12"/>
        <end position="85"/>
    </location>
</feature>
<dbReference type="InterPro" id="IPR050352">
    <property type="entry name" value="ABCG_transporters"/>
</dbReference>
<reference evidence="13 14" key="1">
    <citation type="journal article" date="2018" name="J. Allergy Clin. Immunol.">
        <title>High-quality assembly of Dermatophagoides pteronyssinus genome and transcriptome reveals a wide range of novel allergens.</title>
        <authorList>
            <person name="Liu X.Y."/>
            <person name="Yang K.Y."/>
            <person name="Wang M.Q."/>
            <person name="Kwok J.S."/>
            <person name="Zeng X."/>
            <person name="Yang Z."/>
            <person name="Xiao X.J."/>
            <person name="Lau C.P."/>
            <person name="Li Y."/>
            <person name="Huang Z.M."/>
            <person name="Ba J.G."/>
            <person name="Yim A.K."/>
            <person name="Ouyang C.Y."/>
            <person name="Ngai S.M."/>
            <person name="Chan T.F."/>
            <person name="Leung E.L."/>
            <person name="Liu L."/>
            <person name="Liu Z.G."/>
            <person name="Tsui S.K."/>
        </authorList>
    </citation>
    <scope>NUCLEOTIDE SEQUENCE [LARGE SCALE GENOMIC DNA]</scope>
    <source>
        <strain evidence="13">Derp</strain>
    </source>
</reference>
<dbReference type="Pfam" id="PF00005">
    <property type="entry name" value="ABC_tran"/>
    <property type="match status" value="1"/>
</dbReference>
<dbReference type="PROSITE" id="PS50102">
    <property type="entry name" value="RRM"/>
    <property type="match status" value="1"/>
</dbReference>